<organism evidence="5 6">
    <name type="scientific">Gordonia spumicola</name>
    <dbReference type="NCBI Taxonomy" id="589161"/>
    <lineage>
        <taxon>Bacteria</taxon>
        <taxon>Bacillati</taxon>
        <taxon>Actinomycetota</taxon>
        <taxon>Actinomycetes</taxon>
        <taxon>Mycobacteriales</taxon>
        <taxon>Gordoniaceae</taxon>
        <taxon>Gordonia</taxon>
    </lineage>
</organism>
<keyword evidence="3" id="KW-0472">Membrane</keyword>
<proteinExistence type="predicted"/>
<gene>
    <name evidence="5" type="ORF">nbrc107696_01160</name>
</gene>
<evidence type="ECO:0000259" key="4">
    <source>
        <dbReference type="Pfam" id="PF13472"/>
    </source>
</evidence>
<keyword evidence="3" id="KW-1133">Transmembrane helix</keyword>
<keyword evidence="3" id="KW-0812">Transmembrane</keyword>
<sequence>MTDLKKAPWAAAVVVVVCLVAIVGGALWMTPDRPTAAPTTPVARAVRYVNLGDSFAAGTGTMPLQPDSQFTCQRSSLDAATVLAARRHYRLTDVACAGATTTHLYESQYDGVGPQLDAVTADTDVVTLMIGGNDGSVYSSLMGDCAEYAADDPTGSPCRTHLGSDPITTVRDETGPAVERALRDIRSRAPRAEVLIVGYPWLVPAKRACRPAVRLADGDIAYVRRVEAGLNAAVAKAATAAGATFVDMAERSRGHDACARPGVRWIEPMVGGTSRIVMHPNAAGQRAIADAIDAALR</sequence>
<name>A0A7I9V3R2_9ACTN</name>
<feature type="disulfide bond" evidence="2">
    <location>
        <begin position="72"/>
        <end position="96"/>
    </location>
</feature>
<dbReference type="InterPro" id="IPR037460">
    <property type="entry name" value="SEST-like"/>
</dbReference>
<feature type="active site" description="Nucleophile" evidence="1">
    <location>
        <position position="54"/>
    </location>
</feature>
<dbReference type="EMBL" id="BJOV01000001">
    <property type="protein sequence ID" value="GED99669.1"/>
    <property type="molecule type" value="Genomic_DNA"/>
</dbReference>
<dbReference type="Gene3D" id="3.40.50.1110">
    <property type="entry name" value="SGNH hydrolase"/>
    <property type="match status" value="1"/>
</dbReference>
<dbReference type="GO" id="GO:0004806">
    <property type="term" value="F:triacylglycerol lipase activity"/>
    <property type="evidence" value="ECO:0007669"/>
    <property type="project" value="TreeGrafter"/>
</dbReference>
<evidence type="ECO:0000313" key="5">
    <source>
        <dbReference type="EMBL" id="GED99669.1"/>
    </source>
</evidence>
<evidence type="ECO:0000256" key="3">
    <source>
        <dbReference type="SAM" id="Phobius"/>
    </source>
</evidence>
<dbReference type="InterPro" id="IPR013830">
    <property type="entry name" value="SGNH_hydro"/>
</dbReference>
<evidence type="ECO:0000256" key="2">
    <source>
        <dbReference type="PIRSR" id="PIRSR637460-2"/>
    </source>
</evidence>
<accession>A0A7I9V3R2</accession>
<dbReference type="SUPFAM" id="SSF52266">
    <property type="entry name" value="SGNH hydrolase"/>
    <property type="match status" value="1"/>
</dbReference>
<dbReference type="RefSeq" id="WP_228461103.1">
    <property type="nucleotide sequence ID" value="NZ_BJOV01000001.1"/>
</dbReference>
<keyword evidence="6" id="KW-1185">Reference proteome</keyword>
<keyword evidence="2" id="KW-1015">Disulfide bond</keyword>
<dbReference type="CDD" id="cd01823">
    <property type="entry name" value="SEST_like"/>
    <property type="match status" value="1"/>
</dbReference>
<feature type="disulfide bond" evidence="2">
    <location>
        <begin position="209"/>
        <end position="258"/>
    </location>
</feature>
<dbReference type="Proteomes" id="UP000444960">
    <property type="component" value="Unassembled WGS sequence"/>
</dbReference>
<dbReference type="PANTHER" id="PTHR37981">
    <property type="entry name" value="LIPASE 2"/>
    <property type="match status" value="1"/>
</dbReference>
<dbReference type="InterPro" id="IPR036514">
    <property type="entry name" value="SGNH_hydro_sf"/>
</dbReference>
<feature type="disulfide bond" evidence="2">
    <location>
        <begin position="145"/>
        <end position="158"/>
    </location>
</feature>
<feature type="transmembrane region" description="Helical" evidence="3">
    <location>
        <begin position="7"/>
        <end position="29"/>
    </location>
</feature>
<dbReference type="PANTHER" id="PTHR37981:SF1">
    <property type="entry name" value="SGNH HYDROLASE-TYPE ESTERASE DOMAIN-CONTAINING PROTEIN"/>
    <property type="match status" value="1"/>
</dbReference>
<comment type="caution">
    <text evidence="5">The sequence shown here is derived from an EMBL/GenBank/DDBJ whole genome shotgun (WGS) entry which is preliminary data.</text>
</comment>
<reference evidence="6" key="1">
    <citation type="submission" date="2019-06" db="EMBL/GenBank/DDBJ databases">
        <title>Gordonia isolated from sludge of a wastewater treatment plant.</title>
        <authorList>
            <person name="Tamura T."/>
            <person name="Aoyama K."/>
            <person name="Kang Y."/>
            <person name="Saito S."/>
            <person name="Akiyama N."/>
            <person name="Yazawa K."/>
            <person name="Gonoi T."/>
            <person name="Mikami Y."/>
        </authorList>
    </citation>
    <scope>NUCLEOTIDE SEQUENCE [LARGE SCALE GENOMIC DNA]</scope>
    <source>
        <strain evidence="6">NBRC 107696</strain>
    </source>
</reference>
<dbReference type="Pfam" id="PF13472">
    <property type="entry name" value="Lipase_GDSL_2"/>
    <property type="match status" value="1"/>
</dbReference>
<evidence type="ECO:0000313" key="6">
    <source>
        <dbReference type="Proteomes" id="UP000444960"/>
    </source>
</evidence>
<dbReference type="GO" id="GO:0019433">
    <property type="term" value="P:triglyceride catabolic process"/>
    <property type="evidence" value="ECO:0007669"/>
    <property type="project" value="TreeGrafter"/>
</dbReference>
<protein>
    <submittedName>
        <fullName evidence="5">Lipase 2</fullName>
    </submittedName>
</protein>
<dbReference type="AlphaFoldDB" id="A0A7I9V3R2"/>
<feature type="domain" description="SGNH hydrolase-type esterase" evidence="4">
    <location>
        <begin position="51"/>
        <end position="287"/>
    </location>
</feature>
<evidence type="ECO:0000256" key="1">
    <source>
        <dbReference type="PIRSR" id="PIRSR637460-1"/>
    </source>
</evidence>
<feature type="active site" evidence="1">
    <location>
        <position position="279"/>
    </location>
</feature>